<evidence type="ECO:0000313" key="2">
    <source>
        <dbReference type="EMBL" id="KAG8180541.1"/>
    </source>
</evidence>
<accession>A0AAV6UBC5</accession>
<feature type="coiled-coil region" evidence="1">
    <location>
        <begin position="15"/>
        <end position="56"/>
    </location>
</feature>
<evidence type="ECO:0000256" key="1">
    <source>
        <dbReference type="SAM" id="Coils"/>
    </source>
</evidence>
<dbReference type="EMBL" id="JAFNEN010000559">
    <property type="protein sequence ID" value="KAG8180541.1"/>
    <property type="molecule type" value="Genomic_DNA"/>
</dbReference>
<protein>
    <submittedName>
        <fullName evidence="2">Uncharacterized protein</fullName>
    </submittedName>
</protein>
<dbReference type="AlphaFoldDB" id="A0AAV6UBC5"/>
<evidence type="ECO:0000313" key="3">
    <source>
        <dbReference type="Proteomes" id="UP000827092"/>
    </source>
</evidence>
<keyword evidence="1" id="KW-0175">Coiled coil</keyword>
<name>A0AAV6UBC5_9ARAC</name>
<dbReference type="Proteomes" id="UP000827092">
    <property type="component" value="Unassembled WGS sequence"/>
</dbReference>
<proteinExistence type="predicted"/>
<gene>
    <name evidence="2" type="ORF">JTE90_018161</name>
</gene>
<organism evidence="2 3">
    <name type="scientific">Oedothorax gibbosus</name>
    <dbReference type="NCBI Taxonomy" id="931172"/>
    <lineage>
        <taxon>Eukaryota</taxon>
        <taxon>Metazoa</taxon>
        <taxon>Ecdysozoa</taxon>
        <taxon>Arthropoda</taxon>
        <taxon>Chelicerata</taxon>
        <taxon>Arachnida</taxon>
        <taxon>Araneae</taxon>
        <taxon>Araneomorphae</taxon>
        <taxon>Entelegynae</taxon>
        <taxon>Araneoidea</taxon>
        <taxon>Linyphiidae</taxon>
        <taxon>Erigoninae</taxon>
        <taxon>Oedothorax</taxon>
    </lineage>
</organism>
<sequence length="79" mass="9232">MSKSYLRKKRHVVKKQLLTESVNELKKKKICLENDIKELNKTLDDYSEQAEKKSDITLISKANALERHAKEKMGELKIC</sequence>
<comment type="caution">
    <text evidence="2">The sequence shown here is derived from an EMBL/GenBank/DDBJ whole genome shotgun (WGS) entry which is preliminary data.</text>
</comment>
<reference evidence="2 3" key="1">
    <citation type="journal article" date="2022" name="Nat. Ecol. Evol.">
        <title>A masculinizing supergene underlies an exaggerated male reproductive morph in a spider.</title>
        <authorList>
            <person name="Hendrickx F."/>
            <person name="De Corte Z."/>
            <person name="Sonet G."/>
            <person name="Van Belleghem S.M."/>
            <person name="Kostlbacher S."/>
            <person name="Vangestel C."/>
        </authorList>
    </citation>
    <scope>NUCLEOTIDE SEQUENCE [LARGE SCALE GENOMIC DNA]</scope>
    <source>
        <strain evidence="2">W744_W776</strain>
    </source>
</reference>
<keyword evidence="3" id="KW-1185">Reference proteome</keyword>